<gene>
    <name evidence="8" type="ORF">GWO12_06260</name>
</gene>
<dbReference type="GO" id="GO:0005886">
    <property type="term" value="C:plasma membrane"/>
    <property type="evidence" value="ECO:0007669"/>
    <property type="project" value="UniProtKB-SubCell"/>
</dbReference>
<accession>A0AAE5CBP6</accession>
<comment type="caution">
    <text evidence="8">The sequence shown here is derived from an EMBL/GenBank/DDBJ whole genome shotgun (WGS) entry which is preliminary data.</text>
</comment>
<evidence type="ECO:0000256" key="3">
    <source>
        <dbReference type="ARBA" id="ARBA00022519"/>
    </source>
</evidence>
<evidence type="ECO:0000256" key="2">
    <source>
        <dbReference type="ARBA" id="ARBA00022475"/>
    </source>
</evidence>
<keyword evidence="6 8" id="KW-0012">Acyltransferase</keyword>
<dbReference type="Pfam" id="PF03279">
    <property type="entry name" value="Lip_A_acyltrans"/>
    <property type="match status" value="1"/>
</dbReference>
<dbReference type="EMBL" id="JAACAK010000047">
    <property type="protein sequence ID" value="NIR74700.1"/>
    <property type="molecule type" value="Genomic_DNA"/>
</dbReference>
<evidence type="ECO:0000256" key="5">
    <source>
        <dbReference type="ARBA" id="ARBA00023136"/>
    </source>
</evidence>
<name>A0AAE5CBP6_9BACT</name>
<keyword evidence="4" id="KW-0808">Transferase</keyword>
<evidence type="ECO:0000313" key="9">
    <source>
        <dbReference type="Proteomes" id="UP000702544"/>
    </source>
</evidence>
<evidence type="ECO:0000256" key="4">
    <source>
        <dbReference type="ARBA" id="ARBA00022679"/>
    </source>
</evidence>
<dbReference type="GO" id="GO:0009247">
    <property type="term" value="P:glycolipid biosynthetic process"/>
    <property type="evidence" value="ECO:0007669"/>
    <property type="project" value="UniProtKB-ARBA"/>
</dbReference>
<reference evidence="8 9" key="1">
    <citation type="submission" date="2020-01" db="EMBL/GenBank/DDBJ databases">
        <title>Genomes assembled from Gulf of Kutch pelagic sediment metagenomes.</title>
        <authorList>
            <person name="Chandrashekar M."/>
            <person name="Mahajan M.S."/>
            <person name="Dave K.J."/>
            <person name="Vatsa P."/>
            <person name="Nathani N.M."/>
        </authorList>
    </citation>
    <scope>NUCLEOTIDE SEQUENCE [LARGE SCALE GENOMIC DNA]</scope>
    <source>
        <strain evidence="8">KS3-K002</strain>
    </source>
</reference>
<keyword evidence="2" id="KW-1003">Cell membrane</keyword>
<comment type="subcellular location">
    <subcellularLocation>
        <location evidence="1">Cell inner membrane</location>
    </subcellularLocation>
</comment>
<keyword evidence="3" id="KW-0997">Cell inner membrane</keyword>
<evidence type="ECO:0000256" key="7">
    <source>
        <dbReference type="SAM" id="MobiDB-lite"/>
    </source>
</evidence>
<dbReference type="PANTHER" id="PTHR30606">
    <property type="entry name" value="LIPID A BIOSYNTHESIS LAUROYL ACYLTRANSFERASE"/>
    <property type="match status" value="1"/>
</dbReference>
<evidence type="ECO:0000313" key="8">
    <source>
        <dbReference type="EMBL" id="NIR74700.1"/>
    </source>
</evidence>
<proteinExistence type="predicted"/>
<protein>
    <submittedName>
        <fullName evidence="8">Lysophospholipid acyltransferase family protein</fullName>
    </submittedName>
</protein>
<keyword evidence="5" id="KW-0472">Membrane</keyword>
<dbReference type="PIRSF" id="PIRSF026649">
    <property type="entry name" value="MsbB"/>
    <property type="match status" value="1"/>
</dbReference>
<evidence type="ECO:0000256" key="6">
    <source>
        <dbReference type="ARBA" id="ARBA00023315"/>
    </source>
</evidence>
<dbReference type="GO" id="GO:0016746">
    <property type="term" value="F:acyltransferase activity"/>
    <property type="evidence" value="ECO:0007669"/>
    <property type="project" value="UniProtKB-KW"/>
</dbReference>
<evidence type="ECO:0000256" key="1">
    <source>
        <dbReference type="ARBA" id="ARBA00004533"/>
    </source>
</evidence>
<dbReference type="InterPro" id="IPR004960">
    <property type="entry name" value="LipA_acyltrans"/>
</dbReference>
<sequence>MARLPAWAGESLGRGLGRLAYRLGWRRTVVEEQLARAFPERDEAWVDATARACFDHVGREWLSVPYVTRRGLDEVRRRVDMSGAADTARRAYGEGRGVVVVSGHFGNWELAGSVLPALGFPTDAVMQGIKNEPLDRFVRQIRRRNGMGLIDRARAWDVLVAQIAAGRMVAFVADQDARENGVFVPFFGRPASTHRAPALLALRTGAPMLVGGVHRTGHREYRLWLVRIEPPTTGDVKNKVKEMTTSWVAELERWVRLYPEQYFWHHKRWKSVPPGTGPAATGRNMGEAVTGRAGARRQGDGSAYTVEL</sequence>
<dbReference type="AlphaFoldDB" id="A0AAE5CBP6"/>
<dbReference type="PANTHER" id="PTHR30606:SF10">
    <property type="entry name" value="PHOSPHATIDYLINOSITOL MANNOSIDE ACYLTRANSFERASE"/>
    <property type="match status" value="1"/>
</dbReference>
<dbReference type="CDD" id="cd07984">
    <property type="entry name" value="LPLAT_LABLAT-like"/>
    <property type="match status" value="1"/>
</dbReference>
<feature type="region of interest" description="Disordered" evidence="7">
    <location>
        <begin position="273"/>
        <end position="308"/>
    </location>
</feature>
<dbReference type="Proteomes" id="UP000702544">
    <property type="component" value="Unassembled WGS sequence"/>
</dbReference>
<organism evidence="8 9">
    <name type="scientific">Candidatus Kutchimonas denitrificans</name>
    <dbReference type="NCBI Taxonomy" id="3056748"/>
    <lineage>
        <taxon>Bacteria</taxon>
        <taxon>Pseudomonadati</taxon>
        <taxon>Gemmatimonadota</taxon>
        <taxon>Gemmatimonadia</taxon>
        <taxon>Candidatus Palauibacterales</taxon>
        <taxon>Candidatus Palauibacteraceae</taxon>
        <taxon>Candidatus Kutchimonas</taxon>
    </lineage>
</organism>